<comment type="caution">
    <text evidence="4">The sequence shown here is derived from an EMBL/GenBank/DDBJ whole genome shotgun (WGS) entry which is preliminary data.</text>
</comment>
<dbReference type="EC" id="3.5.1.44" evidence="3"/>
<evidence type="ECO:0000313" key="5">
    <source>
        <dbReference type="Proteomes" id="UP000573499"/>
    </source>
</evidence>
<evidence type="ECO:0000256" key="1">
    <source>
        <dbReference type="ARBA" id="ARBA00022500"/>
    </source>
</evidence>
<accession>A0A7W2F8H5</accession>
<comment type="function">
    <text evidence="3">Probably deamidates glutamine residues to glutamate on methyl-accepting chemotaxis receptors (MCPs), playing an important role in chemotaxis.</text>
</comment>
<dbReference type="GO" id="GO:0050568">
    <property type="term" value="F:protein-glutamine glutaminase activity"/>
    <property type="evidence" value="ECO:0007669"/>
    <property type="project" value="UniProtKB-UniRule"/>
</dbReference>
<sequence length="166" mass="17692">MKHDYVHELAAREILLHPGDLGSGEAGQVFGTVLGSCVAITLWHPQRQFGCICHFLLPMQPASGGDGRYAPTAFAMMQRELAARQVPLRQCVAKVFGGGRMFDQSPVLDIGARNVAAARALLAQAGLVPAATHVGGGYRHLYFDVDSGDVWVKGDGNGDDEGDSFL</sequence>
<dbReference type="RefSeq" id="WP_182152824.1">
    <property type="nucleotide sequence ID" value="NZ_JACEZU010000003.1"/>
</dbReference>
<dbReference type="HAMAP" id="MF_01440">
    <property type="entry name" value="CheD"/>
    <property type="match status" value="1"/>
</dbReference>
<comment type="similarity">
    <text evidence="3">Belongs to the CheD family.</text>
</comment>
<keyword evidence="5" id="KW-1185">Reference proteome</keyword>
<dbReference type="AlphaFoldDB" id="A0A7W2F8H5"/>
<dbReference type="Gene3D" id="3.30.1330.200">
    <property type="match status" value="1"/>
</dbReference>
<evidence type="ECO:0000256" key="3">
    <source>
        <dbReference type="HAMAP-Rule" id="MF_01440"/>
    </source>
</evidence>
<dbReference type="Proteomes" id="UP000573499">
    <property type="component" value="Unassembled WGS sequence"/>
</dbReference>
<dbReference type="PANTHER" id="PTHR35147">
    <property type="entry name" value="CHEMORECEPTOR GLUTAMINE DEAMIDASE CHED-RELATED"/>
    <property type="match status" value="1"/>
</dbReference>
<dbReference type="EMBL" id="JACEZU010000003">
    <property type="protein sequence ID" value="MBA5686984.1"/>
    <property type="molecule type" value="Genomic_DNA"/>
</dbReference>
<dbReference type="InterPro" id="IPR038592">
    <property type="entry name" value="CheD-like_sf"/>
</dbReference>
<protein>
    <recommendedName>
        <fullName evidence="3">Probable chemoreceptor glutamine deamidase CheD</fullName>
        <ecNumber evidence="3">3.5.1.44</ecNumber>
    </recommendedName>
</protein>
<proteinExistence type="inferred from homology"/>
<name>A0A7W2F8H5_9BURK</name>
<organism evidence="4 5">
    <name type="scientific">Rugamonas apoptosis</name>
    <dbReference type="NCBI Taxonomy" id="2758570"/>
    <lineage>
        <taxon>Bacteria</taxon>
        <taxon>Pseudomonadati</taxon>
        <taxon>Pseudomonadota</taxon>
        <taxon>Betaproteobacteria</taxon>
        <taxon>Burkholderiales</taxon>
        <taxon>Oxalobacteraceae</taxon>
        <taxon>Telluria group</taxon>
        <taxon>Rugamonas</taxon>
    </lineage>
</organism>
<dbReference type="GO" id="GO:0006935">
    <property type="term" value="P:chemotaxis"/>
    <property type="evidence" value="ECO:0007669"/>
    <property type="project" value="UniProtKB-UniRule"/>
</dbReference>
<dbReference type="PANTHER" id="PTHR35147:SF1">
    <property type="entry name" value="CHEMORECEPTOR GLUTAMINE DEAMIDASE CHED-RELATED"/>
    <property type="match status" value="1"/>
</dbReference>
<reference evidence="4 5" key="1">
    <citation type="submission" date="2020-07" db="EMBL/GenBank/DDBJ databases">
        <title>Novel species isolated from subtropical streams in China.</title>
        <authorList>
            <person name="Lu H."/>
        </authorList>
    </citation>
    <scope>NUCLEOTIDE SEQUENCE [LARGE SCALE GENOMIC DNA]</scope>
    <source>
        <strain evidence="4 5">LX47W</strain>
    </source>
</reference>
<dbReference type="Pfam" id="PF03975">
    <property type="entry name" value="CheD"/>
    <property type="match status" value="1"/>
</dbReference>
<dbReference type="InterPro" id="IPR011324">
    <property type="entry name" value="Cytotoxic_necrot_fac-like_cat"/>
</dbReference>
<gene>
    <name evidence="3" type="primary">cheD</name>
    <name evidence="4" type="ORF">H3H39_07935</name>
</gene>
<dbReference type="CDD" id="cd16352">
    <property type="entry name" value="CheD"/>
    <property type="match status" value="1"/>
</dbReference>
<comment type="catalytic activity">
    <reaction evidence="3">
        <text>L-glutaminyl-[protein] + H2O = L-glutamyl-[protein] + NH4(+)</text>
        <dbReference type="Rhea" id="RHEA:16441"/>
        <dbReference type="Rhea" id="RHEA-COMP:10207"/>
        <dbReference type="Rhea" id="RHEA-COMP:10208"/>
        <dbReference type="ChEBI" id="CHEBI:15377"/>
        <dbReference type="ChEBI" id="CHEBI:28938"/>
        <dbReference type="ChEBI" id="CHEBI:29973"/>
        <dbReference type="ChEBI" id="CHEBI:30011"/>
        <dbReference type="EC" id="3.5.1.44"/>
    </reaction>
</comment>
<evidence type="ECO:0000256" key="2">
    <source>
        <dbReference type="ARBA" id="ARBA00022801"/>
    </source>
</evidence>
<dbReference type="SUPFAM" id="SSF64438">
    <property type="entry name" value="CNF1/YfiH-like putative cysteine hydrolases"/>
    <property type="match status" value="1"/>
</dbReference>
<evidence type="ECO:0000313" key="4">
    <source>
        <dbReference type="EMBL" id="MBA5686984.1"/>
    </source>
</evidence>
<keyword evidence="2 3" id="KW-0378">Hydrolase</keyword>
<keyword evidence="1 3" id="KW-0145">Chemotaxis</keyword>
<dbReference type="InterPro" id="IPR005659">
    <property type="entry name" value="Chemorcpt_Glu_NH3ase_CheD"/>
</dbReference>